<dbReference type="RefSeq" id="WP_007868850.1">
    <property type="nucleotide sequence ID" value="NZ_BAABXO010000001.1"/>
</dbReference>
<evidence type="ECO:0000313" key="1">
    <source>
        <dbReference type="EMBL" id="RHC54286.1"/>
    </source>
</evidence>
<accession>A0A414ARZ3</accession>
<proteinExistence type="predicted"/>
<reference evidence="1 2" key="1">
    <citation type="submission" date="2018-08" db="EMBL/GenBank/DDBJ databases">
        <title>A genome reference for cultivated species of the human gut microbiota.</title>
        <authorList>
            <person name="Zou Y."/>
            <person name="Xue W."/>
            <person name="Luo G."/>
        </authorList>
    </citation>
    <scope>NUCLEOTIDE SEQUENCE [LARGE SCALE GENOMIC DNA]</scope>
    <source>
        <strain evidence="1 2">AM35-14</strain>
    </source>
</reference>
<protein>
    <submittedName>
        <fullName evidence="1">Uncharacterized protein</fullName>
    </submittedName>
</protein>
<dbReference type="AlphaFoldDB" id="A0A414ARZ3"/>
<organism evidence="1 2">
    <name type="scientific">Enterocloster bolteae</name>
    <dbReference type="NCBI Taxonomy" id="208479"/>
    <lineage>
        <taxon>Bacteria</taxon>
        <taxon>Bacillati</taxon>
        <taxon>Bacillota</taxon>
        <taxon>Clostridia</taxon>
        <taxon>Lachnospirales</taxon>
        <taxon>Lachnospiraceae</taxon>
        <taxon>Enterocloster</taxon>
    </lineage>
</organism>
<dbReference type="EMBL" id="QSHZ01000023">
    <property type="protein sequence ID" value="RHC54286.1"/>
    <property type="molecule type" value="Genomic_DNA"/>
</dbReference>
<name>A0A414ARZ3_9FIRM</name>
<dbReference type="GeneID" id="93280410"/>
<dbReference type="Proteomes" id="UP000283975">
    <property type="component" value="Unassembled WGS sequence"/>
</dbReference>
<sequence length="96" mass="11142">MNDEAIQKIMNYTNMHLFEPGENWPKSAIMERSYERWAVDEILLAIMDHPMTEADLVIEGFILKMELFLYLSENPANNHIFQVAENTAETLLGLIL</sequence>
<comment type="caution">
    <text evidence="1">The sequence shown here is derived from an EMBL/GenBank/DDBJ whole genome shotgun (WGS) entry which is preliminary data.</text>
</comment>
<evidence type="ECO:0000313" key="2">
    <source>
        <dbReference type="Proteomes" id="UP000283975"/>
    </source>
</evidence>
<gene>
    <name evidence="1" type="ORF">DW839_19945</name>
</gene>